<evidence type="ECO:0000313" key="2">
    <source>
        <dbReference type="Proteomes" id="UP000186132"/>
    </source>
</evidence>
<keyword evidence="2" id="KW-1185">Reference proteome</keyword>
<dbReference type="Proteomes" id="UP000186132">
    <property type="component" value="Unassembled WGS sequence"/>
</dbReference>
<organism evidence="1 2">
    <name type="scientific">Jatrophihabitans endophyticus</name>
    <dbReference type="NCBI Taxonomy" id="1206085"/>
    <lineage>
        <taxon>Bacteria</taxon>
        <taxon>Bacillati</taxon>
        <taxon>Actinomycetota</taxon>
        <taxon>Actinomycetes</taxon>
        <taxon>Jatrophihabitantales</taxon>
        <taxon>Jatrophihabitantaceae</taxon>
        <taxon>Jatrophihabitans</taxon>
    </lineage>
</organism>
<name>A0A1M5GZB2_9ACTN</name>
<protein>
    <submittedName>
        <fullName evidence="1">Uncharacterized protein</fullName>
    </submittedName>
</protein>
<dbReference type="EMBL" id="FQVU01000002">
    <property type="protein sequence ID" value="SHG09017.1"/>
    <property type="molecule type" value="Genomic_DNA"/>
</dbReference>
<sequence>MSEIRPYGTTDDATATAVGWIAIEAAEIELVTAQLSAALTGSGRAQHLTVGQPWRTIVDGLLATLSAPWYISLTPTDLAHLDRIRADAHTAERLMVERNRVVHAIWDEPTADGYRASSRFQRFGSVSGRAWSLDQLATLRDDLHRVSNDLWEHLIWAIDLLNDV</sequence>
<accession>A0A1M5GZB2</accession>
<reference evidence="1 2" key="1">
    <citation type="submission" date="2016-11" db="EMBL/GenBank/DDBJ databases">
        <authorList>
            <person name="Jaros S."/>
            <person name="Januszkiewicz K."/>
            <person name="Wedrychowicz H."/>
        </authorList>
    </citation>
    <scope>NUCLEOTIDE SEQUENCE [LARGE SCALE GENOMIC DNA]</scope>
    <source>
        <strain evidence="1 2">DSM 45627</strain>
    </source>
</reference>
<dbReference type="STRING" id="1206085.SAMN05443575_1340"/>
<dbReference type="OrthoDB" id="9941364at2"/>
<gene>
    <name evidence="1" type="ORF">SAMN05443575_1340</name>
</gene>
<proteinExistence type="predicted"/>
<dbReference type="AlphaFoldDB" id="A0A1M5GZB2"/>
<dbReference type="RefSeq" id="WP_073387915.1">
    <property type="nucleotide sequence ID" value="NZ_FQVU01000002.1"/>
</dbReference>
<evidence type="ECO:0000313" key="1">
    <source>
        <dbReference type="EMBL" id="SHG09017.1"/>
    </source>
</evidence>